<dbReference type="InterPro" id="IPR029063">
    <property type="entry name" value="SAM-dependent_MTases_sf"/>
</dbReference>
<gene>
    <name evidence="1" type="ORF">UV06_C0005G0015</name>
</gene>
<comment type="caution">
    <text evidence="1">The sequence shown here is derived from an EMBL/GenBank/DDBJ whole genome shotgun (WGS) entry which is preliminary data.</text>
</comment>
<evidence type="ECO:0000313" key="2">
    <source>
        <dbReference type="Proteomes" id="UP000033854"/>
    </source>
</evidence>
<accession>A0A0G1B926</accession>
<dbReference type="SUPFAM" id="SSF53335">
    <property type="entry name" value="S-adenosyl-L-methionine-dependent methyltransferases"/>
    <property type="match status" value="1"/>
</dbReference>
<reference evidence="1 2" key="1">
    <citation type="journal article" date="2015" name="Nature">
        <title>rRNA introns, odd ribosomes, and small enigmatic genomes across a large radiation of phyla.</title>
        <authorList>
            <person name="Brown C.T."/>
            <person name="Hug L.A."/>
            <person name="Thomas B.C."/>
            <person name="Sharon I."/>
            <person name="Castelle C.J."/>
            <person name="Singh A."/>
            <person name="Wilkins M.J."/>
            <person name="Williams K.H."/>
            <person name="Banfield J.F."/>
        </authorList>
    </citation>
    <scope>NUCLEOTIDE SEQUENCE [LARGE SCALE GENOMIC DNA]</scope>
</reference>
<organism evidence="1 2">
    <name type="scientific">Candidatus Collierbacteria bacterium GW2011_GWA2_42_17</name>
    <dbReference type="NCBI Taxonomy" id="1618378"/>
    <lineage>
        <taxon>Bacteria</taxon>
        <taxon>Candidatus Collieribacteriota</taxon>
    </lineage>
</organism>
<proteinExistence type="predicted"/>
<dbReference type="Proteomes" id="UP000033854">
    <property type="component" value="Unassembled WGS sequence"/>
</dbReference>
<evidence type="ECO:0008006" key="3">
    <source>
        <dbReference type="Google" id="ProtNLM"/>
    </source>
</evidence>
<name>A0A0G1B926_9BACT</name>
<sequence length="210" mass="23517">MEVAHTEGSEKSKKVEFDSRLDYEVVDFGSLSAVEKKEKMDSLRVGRNFVVLDIGPGGERTNLSVSQRKGDLWIGVDRAINANNIDFRKGSVRVDEDSKRVLVPSYTDELPDVKADLIMMVAPNPQSIVEEGLLGDIERFCKKGTQLFILLDNRTRESQFYGKKALRVLAEFLENNNFDPDDLAIGDRKIDTSTSRDAIGGRVVTASKFR</sequence>
<protein>
    <recommendedName>
        <fullName evidence="3">Methyltransferase type 11</fullName>
    </recommendedName>
</protein>
<dbReference type="AlphaFoldDB" id="A0A0G1B926"/>
<evidence type="ECO:0000313" key="1">
    <source>
        <dbReference type="EMBL" id="KKS42821.1"/>
    </source>
</evidence>
<dbReference type="EMBL" id="LCDA01000005">
    <property type="protein sequence ID" value="KKS42821.1"/>
    <property type="molecule type" value="Genomic_DNA"/>
</dbReference>